<dbReference type="PANTHER" id="PTHR43793">
    <property type="entry name" value="FAD SYNTHASE"/>
    <property type="match status" value="1"/>
</dbReference>
<evidence type="ECO:0000259" key="3">
    <source>
        <dbReference type="Pfam" id="PF01467"/>
    </source>
</evidence>
<evidence type="ECO:0000256" key="1">
    <source>
        <dbReference type="ARBA" id="ARBA00022679"/>
    </source>
</evidence>
<dbReference type="AlphaFoldDB" id="A0A0F9EWQ0"/>
<comment type="caution">
    <text evidence="4">The sequence shown here is derived from an EMBL/GenBank/DDBJ whole genome shotgun (WGS) entry which is preliminary data.</text>
</comment>
<dbReference type="EMBL" id="LAZR01023444">
    <property type="protein sequence ID" value="KKL78469.1"/>
    <property type="molecule type" value="Genomic_DNA"/>
</dbReference>
<dbReference type="GO" id="GO:0016779">
    <property type="term" value="F:nucleotidyltransferase activity"/>
    <property type="evidence" value="ECO:0007669"/>
    <property type="project" value="UniProtKB-KW"/>
</dbReference>
<sequence>MSEEKIIAISGGADPLHIGHVRMINDASKYGKVIFILNSDKWLMRKKGYCVMPWEERAKILKSIRYVHDVVEVDDIEGSVCEALKRIKPHYFGNGGDRTDQNTPERSLCERFGIELVWGLGGDKIQSSSELVDAVVDSIIKKLSRW</sequence>
<name>A0A0F9EWQ0_9ZZZZ</name>
<dbReference type="Gene3D" id="3.40.50.620">
    <property type="entry name" value="HUPs"/>
    <property type="match status" value="1"/>
</dbReference>
<protein>
    <recommendedName>
        <fullName evidence="3">Cytidyltransferase-like domain-containing protein</fullName>
    </recommendedName>
</protein>
<dbReference type="SUPFAM" id="SSF52374">
    <property type="entry name" value="Nucleotidylyl transferase"/>
    <property type="match status" value="1"/>
</dbReference>
<keyword evidence="1" id="KW-0808">Transferase</keyword>
<reference evidence="4" key="1">
    <citation type="journal article" date="2015" name="Nature">
        <title>Complex archaea that bridge the gap between prokaryotes and eukaryotes.</title>
        <authorList>
            <person name="Spang A."/>
            <person name="Saw J.H."/>
            <person name="Jorgensen S.L."/>
            <person name="Zaremba-Niedzwiedzka K."/>
            <person name="Martijn J."/>
            <person name="Lind A.E."/>
            <person name="van Eijk R."/>
            <person name="Schleper C."/>
            <person name="Guy L."/>
            <person name="Ettema T.J."/>
        </authorList>
    </citation>
    <scope>NUCLEOTIDE SEQUENCE</scope>
</reference>
<gene>
    <name evidence="4" type="ORF">LCGC14_2024500</name>
</gene>
<feature type="domain" description="Cytidyltransferase-like" evidence="3">
    <location>
        <begin position="11"/>
        <end position="98"/>
    </location>
</feature>
<evidence type="ECO:0000256" key="2">
    <source>
        <dbReference type="ARBA" id="ARBA00022695"/>
    </source>
</evidence>
<dbReference type="PANTHER" id="PTHR43793:SF1">
    <property type="entry name" value="FAD SYNTHASE"/>
    <property type="match status" value="1"/>
</dbReference>
<dbReference type="InterPro" id="IPR050385">
    <property type="entry name" value="Archaeal_FAD_synthase"/>
</dbReference>
<dbReference type="InterPro" id="IPR014729">
    <property type="entry name" value="Rossmann-like_a/b/a_fold"/>
</dbReference>
<organism evidence="4">
    <name type="scientific">marine sediment metagenome</name>
    <dbReference type="NCBI Taxonomy" id="412755"/>
    <lineage>
        <taxon>unclassified sequences</taxon>
        <taxon>metagenomes</taxon>
        <taxon>ecological metagenomes</taxon>
    </lineage>
</organism>
<dbReference type="NCBIfam" id="TIGR00125">
    <property type="entry name" value="cyt_tran_rel"/>
    <property type="match status" value="1"/>
</dbReference>
<proteinExistence type="predicted"/>
<evidence type="ECO:0000313" key="4">
    <source>
        <dbReference type="EMBL" id="KKL78469.1"/>
    </source>
</evidence>
<accession>A0A0F9EWQ0</accession>
<keyword evidence="2" id="KW-0548">Nucleotidyltransferase</keyword>
<dbReference type="Pfam" id="PF01467">
    <property type="entry name" value="CTP_transf_like"/>
    <property type="match status" value="1"/>
</dbReference>
<dbReference type="InterPro" id="IPR004821">
    <property type="entry name" value="Cyt_trans-like"/>
</dbReference>